<evidence type="ECO:0008006" key="4">
    <source>
        <dbReference type="Google" id="ProtNLM"/>
    </source>
</evidence>
<evidence type="ECO:0000313" key="2">
    <source>
        <dbReference type="EMBL" id="ALP52994.1"/>
    </source>
</evidence>
<evidence type="ECO:0000256" key="1">
    <source>
        <dbReference type="SAM" id="MobiDB-lite"/>
    </source>
</evidence>
<keyword evidence="3" id="KW-1185">Reference proteome</keyword>
<evidence type="ECO:0000313" key="3">
    <source>
        <dbReference type="Proteomes" id="UP000055136"/>
    </source>
</evidence>
<sequence length="112" mass="12210">MAAALSDPTRRLSAQGLADRRPQGVAQRVLQRHSGIIQRKKEYYAYGAANTTPHIHVYSGGDCHLKILDRGRVRRYNIIQGGRRHAQAEDALAAAAGVQALVDAINDLLQAV</sequence>
<organism evidence="2 3">
    <name type="scientific">Candidatus Tenderia electrophaga</name>
    <dbReference type="NCBI Taxonomy" id="1748243"/>
    <lineage>
        <taxon>Bacteria</taxon>
        <taxon>Pseudomonadati</taxon>
        <taxon>Pseudomonadota</taxon>
        <taxon>Gammaproteobacteria</taxon>
        <taxon>Candidatus Tenderiales</taxon>
        <taxon>Candidatus Tenderiaceae</taxon>
        <taxon>Candidatus Tenderia</taxon>
    </lineage>
</organism>
<dbReference type="AlphaFoldDB" id="A0A0S2TCZ1"/>
<feature type="region of interest" description="Disordered" evidence="1">
    <location>
        <begin position="1"/>
        <end position="26"/>
    </location>
</feature>
<dbReference type="EMBL" id="CP013099">
    <property type="protein sequence ID" value="ALP52994.1"/>
    <property type="molecule type" value="Genomic_DNA"/>
</dbReference>
<gene>
    <name evidence="2" type="ORF">Tel_07400</name>
</gene>
<dbReference type="KEGG" id="tee:Tel_07400"/>
<accession>A0A0S2TCZ1</accession>
<protein>
    <recommendedName>
        <fullName evidence="4">DUF4160 domain-containing protein</fullName>
    </recommendedName>
</protein>
<reference evidence="2" key="1">
    <citation type="submission" date="2015-10" db="EMBL/GenBank/DDBJ databases">
        <title>Description of Candidatus Tenderia electrophaga gen. nov, sp. nov., an Uncultivated Electroautotroph from a Biocathode Enrichment.</title>
        <authorList>
            <person name="Eddie B.J."/>
            <person name="Malanoski A.P."/>
            <person name="Wang Z."/>
            <person name="Hall R.J."/>
            <person name="Oh S.D."/>
            <person name="Heiner C."/>
            <person name="Lin B."/>
            <person name="Strycharz-Glaven S.M."/>
        </authorList>
    </citation>
    <scope>NUCLEOTIDE SEQUENCE [LARGE SCALE GENOMIC DNA]</scope>
    <source>
        <strain evidence="2">NRL1</strain>
    </source>
</reference>
<proteinExistence type="predicted"/>
<dbReference type="Proteomes" id="UP000055136">
    <property type="component" value="Chromosome"/>
</dbReference>
<name>A0A0S2TCZ1_9GAMM</name>